<evidence type="ECO:0000313" key="1">
    <source>
        <dbReference type="EMBL" id="CAB4141045.1"/>
    </source>
</evidence>
<protein>
    <recommendedName>
        <fullName evidence="2">Portal protein</fullName>
    </recommendedName>
</protein>
<evidence type="ECO:0008006" key="2">
    <source>
        <dbReference type="Google" id="ProtNLM"/>
    </source>
</evidence>
<organism evidence="1">
    <name type="scientific">uncultured Caudovirales phage</name>
    <dbReference type="NCBI Taxonomy" id="2100421"/>
    <lineage>
        <taxon>Viruses</taxon>
        <taxon>Duplodnaviria</taxon>
        <taxon>Heunggongvirae</taxon>
        <taxon>Uroviricota</taxon>
        <taxon>Caudoviricetes</taxon>
        <taxon>Peduoviridae</taxon>
        <taxon>Maltschvirus</taxon>
        <taxon>Maltschvirus maltsch</taxon>
    </lineage>
</organism>
<sequence>MSEAKSPVQFWLDEVGKHERVFGEWRGRGRAIIDRYRDERADNSETTRFNVLWSNIQTLAPAAYGRAPVPIVERRNNDADPIGRLASTTLERALSYTISAYDFNHTMRQTTLDYLLIGRGVAWVRYLPKFGDVIVDEETNQPALDANGQPLRQVDYEQVRCDYVHWMDFAHSQARNWDEVWWVGKRVYLTRAQLIEEFGEEVGGKVTLAMRNSENQADDERDRAAVWEIWDKLRQKVFWVSAGYKDGILRSENDPLRLEGFFPCPRPAYATMSNDTLVPVPDYSEYQDQAAELDRLTQRITSIQKVLRLRGVYDSSIEGLQQLLTVNGDEKLIPIENFQALAAQGGIDKAVLFFPIEATANVLLTLYQARDKVKQDLFEISGLSDIVRGQGNAGETATAQRIKGQFATLRLQDKQQEIARFVRDVLRIKAEIISEHFAPETLSSMVNLSELEDKNMFEPAMQLLRSDKLRSFRIEIETDSTITVDEQAEKQSAIDFVSTLATLIERGLPLLQSQPAFADAMSKSIMFVARRFRTGKGLEAAFENAFAQLRNTPPAPNPEENLKKAEIVSRVINNQNQIDLKREEMLRNEGAQVFNSQLQLAQSNPGLVSP</sequence>
<dbReference type="EMBL" id="LR796386">
    <property type="protein sequence ID" value="CAB4141045.1"/>
    <property type="molecule type" value="Genomic_DNA"/>
</dbReference>
<gene>
    <name evidence="1" type="ORF">UFOVP413_17</name>
</gene>
<accession>A0A6J5M283</accession>
<name>A0A6J5M283_9CAUD</name>
<proteinExistence type="predicted"/>
<reference evidence="1" key="1">
    <citation type="submission" date="2020-04" db="EMBL/GenBank/DDBJ databases">
        <authorList>
            <person name="Chiriac C."/>
            <person name="Salcher M."/>
            <person name="Ghai R."/>
            <person name="Kavagutti S V."/>
        </authorList>
    </citation>
    <scope>NUCLEOTIDE SEQUENCE</scope>
</reference>